<dbReference type="AlphaFoldDB" id="A0A397S6C7"/>
<dbReference type="STRING" id="658196.A0A397S6C7"/>
<organism evidence="4 5">
    <name type="scientific">Glomus cerebriforme</name>
    <dbReference type="NCBI Taxonomy" id="658196"/>
    <lineage>
        <taxon>Eukaryota</taxon>
        <taxon>Fungi</taxon>
        <taxon>Fungi incertae sedis</taxon>
        <taxon>Mucoromycota</taxon>
        <taxon>Glomeromycotina</taxon>
        <taxon>Glomeromycetes</taxon>
        <taxon>Glomerales</taxon>
        <taxon>Glomeraceae</taxon>
        <taxon>Glomus</taxon>
    </lineage>
</organism>
<feature type="transmembrane region" description="Helical" evidence="2">
    <location>
        <begin position="748"/>
        <end position="772"/>
    </location>
</feature>
<dbReference type="OrthoDB" id="2391949at2759"/>
<comment type="caution">
    <text evidence="4">The sequence shown here is derived from an EMBL/GenBank/DDBJ whole genome shotgun (WGS) entry which is preliminary data.</text>
</comment>
<reference evidence="4 5" key="1">
    <citation type="submission" date="2018-06" db="EMBL/GenBank/DDBJ databases">
        <title>Comparative genomics reveals the genomic features of Rhizophagus irregularis, R. cerebriforme, R. diaphanum and Gigaspora rosea, and their symbiotic lifestyle signature.</title>
        <authorList>
            <person name="Morin E."/>
            <person name="San Clemente H."/>
            <person name="Chen E.C.H."/>
            <person name="De La Providencia I."/>
            <person name="Hainaut M."/>
            <person name="Kuo A."/>
            <person name="Kohler A."/>
            <person name="Murat C."/>
            <person name="Tang N."/>
            <person name="Roy S."/>
            <person name="Loubradou J."/>
            <person name="Henrissat B."/>
            <person name="Grigoriev I.V."/>
            <person name="Corradi N."/>
            <person name="Roux C."/>
            <person name="Martin F.M."/>
        </authorList>
    </citation>
    <scope>NUCLEOTIDE SEQUENCE [LARGE SCALE GENOMIC DNA]</scope>
    <source>
        <strain evidence="4 5">DAOM 227022</strain>
    </source>
</reference>
<dbReference type="PANTHER" id="PTHR42264:SF6">
    <property type="entry name" value="TRANSMEMBRANE PROTEIN"/>
    <property type="match status" value="1"/>
</dbReference>
<feature type="transmembrane region" description="Helical" evidence="2">
    <location>
        <begin position="720"/>
        <end position="742"/>
    </location>
</feature>
<evidence type="ECO:0000256" key="1">
    <source>
        <dbReference type="SAM" id="MobiDB-lite"/>
    </source>
</evidence>
<feature type="chain" id="PRO_5017335831" description="SbsA Ig-like domain-containing protein" evidence="3">
    <location>
        <begin position="29"/>
        <end position="1210"/>
    </location>
</feature>
<feature type="transmembrane region" description="Helical" evidence="2">
    <location>
        <begin position="866"/>
        <end position="886"/>
    </location>
</feature>
<evidence type="ECO:0000256" key="2">
    <source>
        <dbReference type="SAM" id="Phobius"/>
    </source>
</evidence>
<evidence type="ECO:0000313" key="4">
    <source>
        <dbReference type="EMBL" id="RIA80266.1"/>
    </source>
</evidence>
<keyword evidence="3" id="KW-0732">Signal</keyword>
<feature type="transmembrane region" description="Helical" evidence="2">
    <location>
        <begin position="687"/>
        <end position="708"/>
    </location>
</feature>
<evidence type="ECO:0008006" key="6">
    <source>
        <dbReference type="Google" id="ProtNLM"/>
    </source>
</evidence>
<evidence type="ECO:0000256" key="3">
    <source>
        <dbReference type="SAM" id="SignalP"/>
    </source>
</evidence>
<feature type="compositionally biased region" description="Polar residues" evidence="1">
    <location>
        <begin position="1168"/>
        <end position="1178"/>
    </location>
</feature>
<name>A0A397S6C7_9GLOM</name>
<feature type="compositionally biased region" description="Acidic residues" evidence="1">
    <location>
        <begin position="1181"/>
        <end position="1203"/>
    </location>
</feature>
<keyword evidence="2" id="KW-0812">Transmembrane</keyword>
<protein>
    <recommendedName>
        <fullName evidence="6">SbsA Ig-like domain-containing protein</fullName>
    </recommendedName>
</protein>
<gene>
    <name evidence="4" type="ORF">C1645_792908</name>
</gene>
<dbReference type="EMBL" id="QKYT01001006">
    <property type="protein sequence ID" value="RIA80266.1"/>
    <property type="molecule type" value="Genomic_DNA"/>
</dbReference>
<accession>A0A397S6C7</accession>
<evidence type="ECO:0000313" key="5">
    <source>
        <dbReference type="Proteomes" id="UP000265703"/>
    </source>
</evidence>
<feature type="region of interest" description="Disordered" evidence="1">
    <location>
        <begin position="1102"/>
        <end position="1147"/>
    </location>
</feature>
<feature type="region of interest" description="Disordered" evidence="1">
    <location>
        <begin position="1168"/>
        <end position="1210"/>
    </location>
</feature>
<keyword evidence="5" id="KW-1185">Reference proteome</keyword>
<feature type="compositionally biased region" description="Polar residues" evidence="1">
    <location>
        <begin position="1102"/>
        <end position="1112"/>
    </location>
</feature>
<feature type="region of interest" description="Disordered" evidence="1">
    <location>
        <begin position="925"/>
        <end position="962"/>
    </location>
</feature>
<keyword evidence="2" id="KW-1133">Transmembrane helix</keyword>
<dbReference type="Proteomes" id="UP000265703">
    <property type="component" value="Unassembled WGS sequence"/>
</dbReference>
<feature type="signal peptide" evidence="3">
    <location>
        <begin position="1"/>
        <end position="28"/>
    </location>
</feature>
<feature type="compositionally biased region" description="Low complexity" evidence="1">
    <location>
        <begin position="1116"/>
        <end position="1137"/>
    </location>
</feature>
<proteinExistence type="predicted"/>
<sequence>MMMKGQYKIGLARIILLLLLILHHKISAATISSTINTLPYSDSIINNKSQIISQTSYYDGTILLRLSYPSTSLTTTNCNEPNLFLRLILLDGSIKELNIDAQIPLENFCNNNNQLSLTTNLENDYIKFYAISPDLIFVTYYCDLSHNFNLCGMVINWNGVILNNNYLGDSCTDSYIIQSIETGFLWSCYSQASNQLKWQKFSSPDASGSYYSLGSGIINDFYNFNSKFTKLFATEDGGYGIVNTQNQDSQMYVMYVTFISSNSNDLKGPFQIYLQTTENLQQLEIFKCNIAYYSFGYNCIVYLVETNGQRNFVNIEFLSSGSVSNISRFNINNDLISIDNNIWNVLQLYYGGLCILTENILNKNIHGLIFTNNGSYYKNWDISNNYFNLTKNVGIFTNNTIWVISKLDLSNDWTLVSSSFLSDYNKSGGYNNFYVDSTIPQINSTIPLMSTQKLQITFKNIIQLSNGNLSIIDPNNIIRQSVNKNNGNFINIINNDTVEIDVFESTFNRKDTLYYVLVDNGFVKDARVGQELLGIKKGIWEFTTDNNLEETPYLKESFLGSTSAILRLTSSGTKYYTSLSQNEKDQFSRDLASNLSLIIPCNDHLFIRSRYQFDKDTSPNQILLRIYIKKEGRENVDVDNVSSSQIVKDLDLLIRNQDYNAMSTIYTTSLLDASYGAKSLSNLWVKYGFILIGVLVGFMILISLYYCSRKGNNKAKANNEVIFTFTFVMVDFLLDVSFVSIHGHDLSWLYPTSIVILIIPIILNLIFTYIIISKEIKDNNKFTKWWMKNSKIALLFTLLAGIDLESLKCVSSKCFGSTKLSAPLTKRTEYYILIVNIITIFIEDISQFIILSLYQAYTIVPDIIPIITLASCMLVLLTRSIFSIIYCHQYRKSNISTEITKKQFKKKPDTLNIFNGKSSYDKNDNFPNISPILPPLTEDSRRKPKKSFFGSVQNSVDSKRNSNSSIQYGIEALRLFSSGSDISNNNNNNNNNSSSSNDNSHSDLAERIIALNEKNYIGRNETTGEPIFLLRDPEDYNGVPSKIKQLSHSKLVGDSIVSVGKSITDKLSGNNNNQGKRLSNVGIICNTEGDDEKEEILMNQEIDNNTQTTGSDESNRSSTINRSRSSRSTQTNTTNTSDGSMDNDHHNNTLKAKISSVSLNQQNNLGTITEKSSNVDSIDNNNDDDDDDDDDANDENDENDEEEKMITTEN</sequence>
<feature type="transmembrane region" description="Helical" evidence="2">
    <location>
        <begin position="830"/>
        <end position="854"/>
    </location>
</feature>
<keyword evidence="2" id="KW-0472">Membrane</keyword>
<feature type="compositionally biased region" description="Polar residues" evidence="1">
    <location>
        <begin position="950"/>
        <end position="962"/>
    </location>
</feature>
<dbReference type="PANTHER" id="PTHR42264">
    <property type="entry name" value="EPHRIN_REC_LIKE DOMAIN-CONTAINING PROTEIN"/>
    <property type="match status" value="1"/>
</dbReference>